<dbReference type="InterPro" id="IPR055140">
    <property type="entry name" value="Thiolase_C_2"/>
</dbReference>
<keyword evidence="2" id="KW-0808">Transferase</keyword>
<dbReference type="AlphaFoldDB" id="A0A0D2J8P0"/>
<gene>
    <name evidence="2" type="ORF">X474_19700</name>
</gene>
<dbReference type="SUPFAM" id="SSF53901">
    <property type="entry name" value="Thiolase-like"/>
    <property type="match status" value="2"/>
</dbReference>
<dbReference type="EMBL" id="AZAC01000034">
    <property type="protein sequence ID" value="KIX12076.1"/>
    <property type="molecule type" value="Genomic_DNA"/>
</dbReference>
<dbReference type="PANTHER" id="PTHR42870:SF1">
    <property type="entry name" value="NON-SPECIFIC LIPID-TRANSFER PROTEIN-LIKE 2"/>
    <property type="match status" value="1"/>
</dbReference>
<reference evidence="2 3" key="1">
    <citation type="submission" date="2013-11" db="EMBL/GenBank/DDBJ databases">
        <title>Metagenomic analysis of a methanogenic consortium involved in long chain n-alkane degradation.</title>
        <authorList>
            <person name="Davidova I.A."/>
            <person name="Callaghan A.V."/>
            <person name="Wawrik B."/>
            <person name="Pruitt S."/>
            <person name="Marks C."/>
            <person name="Duncan K.E."/>
            <person name="Suflita J.M."/>
        </authorList>
    </citation>
    <scope>NUCLEOTIDE SEQUENCE [LARGE SCALE GENOMIC DNA]</scope>
    <source>
        <strain evidence="2 3">SPR</strain>
    </source>
</reference>
<keyword evidence="2" id="KW-0012">Acyltransferase</keyword>
<dbReference type="PATRIC" id="fig|1429043.3.peg.4174"/>
<keyword evidence="3" id="KW-1185">Reference proteome</keyword>
<evidence type="ECO:0000259" key="1">
    <source>
        <dbReference type="Pfam" id="PF22691"/>
    </source>
</evidence>
<dbReference type="EC" id="2.3.1.9" evidence="2"/>
<protein>
    <submittedName>
        <fullName evidence="2">Acetyl-CoA acetyltransferase</fullName>
        <ecNumber evidence="2">2.3.1.9</ecNumber>
    </submittedName>
</protein>
<dbReference type="InParanoid" id="A0A0D2J8P0"/>
<dbReference type="RefSeq" id="WP_052515365.1">
    <property type="nucleotide sequence ID" value="NZ_AZAC01000034.1"/>
</dbReference>
<dbReference type="Gene3D" id="3.40.47.10">
    <property type="match status" value="1"/>
</dbReference>
<dbReference type="Proteomes" id="UP000032233">
    <property type="component" value="Unassembled WGS sequence"/>
</dbReference>
<dbReference type="STRING" id="1429043.X474_19700"/>
<feature type="domain" description="Thiolase C-terminal" evidence="1">
    <location>
        <begin position="308"/>
        <end position="414"/>
    </location>
</feature>
<dbReference type="CDD" id="cd00829">
    <property type="entry name" value="SCP-x_thiolase"/>
    <property type="match status" value="1"/>
</dbReference>
<evidence type="ECO:0000313" key="3">
    <source>
        <dbReference type="Proteomes" id="UP000032233"/>
    </source>
</evidence>
<proteinExistence type="predicted"/>
<dbReference type="PANTHER" id="PTHR42870">
    <property type="entry name" value="ACETYL-COA C-ACETYLTRANSFERASE"/>
    <property type="match status" value="1"/>
</dbReference>
<accession>A0A0D2J8P0</accession>
<dbReference type="GO" id="GO:0003985">
    <property type="term" value="F:acetyl-CoA C-acetyltransferase activity"/>
    <property type="evidence" value="ECO:0007669"/>
    <property type="project" value="UniProtKB-EC"/>
</dbReference>
<dbReference type="OrthoDB" id="9785768at2"/>
<name>A0A0D2J8P0_9BACT</name>
<evidence type="ECO:0000313" key="2">
    <source>
        <dbReference type="EMBL" id="KIX12076.1"/>
    </source>
</evidence>
<dbReference type="Pfam" id="PF22691">
    <property type="entry name" value="Thiolase_C_1"/>
    <property type="match status" value="1"/>
</dbReference>
<sequence>MIKFSDRQLKTPRLLRPVYLVTAGQSKFDRAIPEKRTEELCIDALTMAANLIGKSPAELKSYIHSCYYGHFADHFGDQLLGEAVIHDRLGMDPLGNIGIKTGGATGGSTLWEAVKAVASGYSDCVLAMGWERMDEVPTDEGNNYISCAADKDWETPLGHIYTGYYAVMAQRYWQIFGKEEESFRRTMAEISVKHHEYARHNPFAHAPLKITIDDVLNSPVVAYPLRALDCCVMSVGAACAIICDEDTAMELTKDSPHKPLRIWVTAGSHTLRVADRRHMEIPLLPHETPGMYADLGERFPGGDRYPGFTGFLATRMACYYAYRMAGIRDPLEDFDVAELHDAFTISDIQSYEDVGFRPYGQGREYVESGDCYFKNPKTGEPGKLPSNISGGLIGCMHAVGATGIMQTFECALHIWDRWAELHGDEARWKEFNREKPADWKDLTVKGAKRALAISHAGVGSHVTATILMDPDNVLV</sequence>
<comment type="caution">
    <text evidence="2">The sequence shown here is derived from an EMBL/GenBank/DDBJ whole genome shotgun (WGS) entry which is preliminary data.</text>
</comment>
<dbReference type="InterPro" id="IPR016039">
    <property type="entry name" value="Thiolase-like"/>
</dbReference>
<organism evidence="2 3">
    <name type="scientific">Dethiosulfatarculus sandiegensis</name>
    <dbReference type="NCBI Taxonomy" id="1429043"/>
    <lineage>
        <taxon>Bacteria</taxon>
        <taxon>Pseudomonadati</taxon>
        <taxon>Thermodesulfobacteriota</taxon>
        <taxon>Desulfarculia</taxon>
        <taxon>Desulfarculales</taxon>
        <taxon>Desulfarculaceae</taxon>
        <taxon>Dethiosulfatarculus</taxon>
    </lineage>
</organism>